<gene>
    <name evidence="1" type="ORF">CALMAC_LOCUS10235</name>
</gene>
<dbReference type="EMBL" id="CAACVG010008207">
    <property type="protein sequence ID" value="VEN48971.1"/>
    <property type="molecule type" value="Genomic_DNA"/>
</dbReference>
<organism evidence="1 2">
    <name type="scientific">Callosobruchus maculatus</name>
    <name type="common">Southern cowpea weevil</name>
    <name type="synonym">Pulse bruchid</name>
    <dbReference type="NCBI Taxonomy" id="64391"/>
    <lineage>
        <taxon>Eukaryota</taxon>
        <taxon>Metazoa</taxon>
        <taxon>Ecdysozoa</taxon>
        <taxon>Arthropoda</taxon>
        <taxon>Hexapoda</taxon>
        <taxon>Insecta</taxon>
        <taxon>Pterygota</taxon>
        <taxon>Neoptera</taxon>
        <taxon>Endopterygota</taxon>
        <taxon>Coleoptera</taxon>
        <taxon>Polyphaga</taxon>
        <taxon>Cucujiformia</taxon>
        <taxon>Chrysomeloidea</taxon>
        <taxon>Chrysomelidae</taxon>
        <taxon>Bruchinae</taxon>
        <taxon>Bruchini</taxon>
        <taxon>Callosobruchus</taxon>
    </lineage>
</organism>
<dbReference type="Proteomes" id="UP000410492">
    <property type="component" value="Unassembled WGS sequence"/>
</dbReference>
<proteinExistence type="predicted"/>
<sequence>MDQEVKIEESEIELAGEQLKSLDVIWSAEELDTKTEIRTSASSVGVDVKNEIDTDGQTERIKRENQDCTDSPIIPDKVVKTEKDELEMHVDEAWYLGTLQLNEELKINNEICADLKSSYPDSMRIKAEHKTEESNECLVEQLHTEFDMKIESDLSTFAVPSTR</sequence>
<dbReference type="AlphaFoldDB" id="A0A653CMG0"/>
<accession>A0A653CMG0</accession>
<name>A0A653CMG0_CALMS</name>
<keyword evidence="2" id="KW-1185">Reference proteome</keyword>
<reference evidence="1 2" key="1">
    <citation type="submission" date="2019-01" db="EMBL/GenBank/DDBJ databases">
        <authorList>
            <person name="Sayadi A."/>
        </authorList>
    </citation>
    <scope>NUCLEOTIDE SEQUENCE [LARGE SCALE GENOMIC DNA]</scope>
</reference>
<evidence type="ECO:0000313" key="2">
    <source>
        <dbReference type="Proteomes" id="UP000410492"/>
    </source>
</evidence>
<protein>
    <submittedName>
        <fullName evidence="1">Uncharacterized protein</fullName>
    </submittedName>
</protein>
<evidence type="ECO:0000313" key="1">
    <source>
        <dbReference type="EMBL" id="VEN48971.1"/>
    </source>
</evidence>